<keyword evidence="4" id="KW-1185">Reference proteome</keyword>
<dbReference type="AlphaFoldDB" id="A0A316DWY6"/>
<accession>A0A316DWY6</accession>
<protein>
    <recommendedName>
        <fullName evidence="5">SnoaL-like protein</fullName>
    </recommendedName>
</protein>
<dbReference type="EMBL" id="QGGQ01000013">
    <property type="protein sequence ID" value="PWK21103.1"/>
    <property type="molecule type" value="Genomic_DNA"/>
</dbReference>
<dbReference type="Proteomes" id="UP000245667">
    <property type="component" value="Unassembled WGS sequence"/>
</dbReference>
<gene>
    <name evidence="1" type="ORF">HZY62_19005</name>
    <name evidence="2" type="ORF">LX92_03904</name>
</gene>
<evidence type="ECO:0000313" key="2">
    <source>
        <dbReference type="EMBL" id="PWK21103.1"/>
    </source>
</evidence>
<proteinExistence type="predicted"/>
<dbReference type="Proteomes" id="UP000651837">
    <property type="component" value="Unassembled WGS sequence"/>
</dbReference>
<evidence type="ECO:0000313" key="3">
    <source>
        <dbReference type="Proteomes" id="UP000245667"/>
    </source>
</evidence>
<evidence type="ECO:0000313" key="1">
    <source>
        <dbReference type="EMBL" id="MBD1262693.1"/>
    </source>
</evidence>
<reference evidence="2 3" key="1">
    <citation type="submission" date="2018-05" db="EMBL/GenBank/DDBJ databases">
        <title>Genomic Encyclopedia of Archaeal and Bacterial Type Strains, Phase II (KMG-II): from individual species to whole genera.</title>
        <authorList>
            <person name="Goeker M."/>
        </authorList>
    </citation>
    <scope>NUCLEOTIDE SEQUENCE [LARGE SCALE GENOMIC DNA]</scope>
    <source>
        <strain evidence="2 3">DSM 23514</strain>
    </source>
</reference>
<organism evidence="2 3">
    <name type="scientific">Maribacter polysiphoniae</name>
    <dbReference type="NCBI Taxonomy" id="429344"/>
    <lineage>
        <taxon>Bacteria</taxon>
        <taxon>Pseudomonadati</taxon>
        <taxon>Bacteroidota</taxon>
        <taxon>Flavobacteriia</taxon>
        <taxon>Flavobacteriales</taxon>
        <taxon>Flavobacteriaceae</taxon>
        <taxon>Maribacter</taxon>
    </lineage>
</organism>
<evidence type="ECO:0000313" key="4">
    <source>
        <dbReference type="Proteomes" id="UP000651837"/>
    </source>
</evidence>
<evidence type="ECO:0008006" key="5">
    <source>
        <dbReference type="Google" id="ProtNLM"/>
    </source>
</evidence>
<dbReference type="EMBL" id="JACWLN010000012">
    <property type="protein sequence ID" value="MBD1262693.1"/>
    <property type="molecule type" value="Genomic_DNA"/>
</dbReference>
<dbReference type="Gene3D" id="3.10.450.50">
    <property type="match status" value="1"/>
</dbReference>
<name>A0A316DWY6_9FLAO</name>
<dbReference type="RefSeq" id="WP_109654166.1">
    <property type="nucleotide sequence ID" value="NZ_JACWLN010000012.1"/>
</dbReference>
<reference evidence="1 4" key="2">
    <citation type="submission" date="2020-07" db="EMBL/GenBank/DDBJ databases">
        <title>The draft genome sequence of Maribacter polysiphoniae KCTC 22021.</title>
        <authorList>
            <person name="Mu L."/>
        </authorList>
    </citation>
    <scope>NUCLEOTIDE SEQUENCE [LARGE SCALE GENOMIC DNA]</scope>
    <source>
        <strain evidence="1 4">KCTC 22021</strain>
    </source>
</reference>
<sequence>MKEEYLKSVQTMDDIIKTSYACIGGEPGEARDWEFYRFLFHPDGKLISYENDANGNLRPQFLSPDEYISRIGHWMETKRTSGFYEREIGRVEERYGNIAHCISTCESFHSLEDMEAGKSYVKNVHSIQLAYYKERWWILSMYWQRATPEFPIPEKYLQYSK</sequence>
<comment type="caution">
    <text evidence="2">The sequence shown here is derived from an EMBL/GenBank/DDBJ whole genome shotgun (WGS) entry which is preliminary data.</text>
</comment>
<dbReference type="OrthoDB" id="8754772at2"/>